<dbReference type="PROSITE" id="PS50146">
    <property type="entry name" value="DAGK"/>
    <property type="match status" value="1"/>
</dbReference>
<evidence type="ECO:0000256" key="7">
    <source>
        <dbReference type="ARBA" id="ARBA00022777"/>
    </source>
</evidence>
<dbReference type="Pfam" id="PF00781">
    <property type="entry name" value="DAGK_cat"/>
    <property type="match status" value="1"/>
</dbReference>
<dbReference type="Gene3D" id="3.40.50.10330">
    <property type="entry name" value="Probable inorganic polyphosphate/atp-NAD kinase, domain 1"/>
    <property type="match status" value="1"/>
</dbReference>
<dbReference type="SUPFAM" id="SSF111331">
    <property type="entry name" value="NAD kinase/diacylglycerol kinase-like"/>
    <property type="match status" value="1"/>
</dbReference>
<dbReference type="SMART" id="SM00046">
    <property type="entry name" value="DAGKc"/>
    <property type="match status" value="1"/>
</dbReference>
<accession>A0A4Y9R473</accession>
<gene>
    <name evidence="14" type="ORF">E4M00_07900</name>
</gene>
<dbReference type="PANTHER" id="PTHR12358">
    <property type="entry name" value="SPHINGOSINE KINASE"/>
    <property type="match status" value="1"/>
</dbReference>
<dbReference type="InterPro" id="IPR017438">
    <property type="entry name" value="ATP-NAD_kinase_N"/>
</dbReference>
<dbReference type="InterPro" id="IPR045540">
    <property type="entry name" value="YegS/DAGK_C"/>
</dbReference>
<keyword evidence="5" id="KW-0479">Metal-binding</keyword>
<keyword evidence="9" id="KW-0460">Magnesium</keyword>
<dbReference type="GO" id="GO:0005524">
    <property type="term" value="F:ATP binding"/>
    <property type="evidence" value="ECO:0007669"/>
    <property type="project" value="UniProtKB-KW"/>
</dbReference>
<keyword evidence="4" id="KW-0808">Transferase</keyword>
<dbReference type="InterPro" id="IPR050187">
    <property type="entry name" value="Lipid_Phosphate_FormReg"/>
</dbReference>
<dbReference type="GO" id="GO:0008654">
    <property type="term" value="P:phospholipid biosynthetic process"/>
    <property type="evidence" value="ECO:0007669"/>
    <property type="project" value="UniProtKB-KW"/>
</dbReference>
<name>A0A4Y9R473_9MICO</name>
<comment type="cofactor">
    <cofactor evidence="1">
        <name>Mg(2+)</name>
        <dbReference type="ChEBI" id="CHEBI:18420"/>
    </cofactor>
</comment>
<dbReference type="RefSeq" id="WP_135119926.1">
    <property type="nucleotide sequence ID" value="NZ_SPQZ01000002.1"/>
</dbReference>
<evidence type="ECO:0000256" key="3">
    <source>
        <dbReference type="ARBA" id="ARBA00022516"/>
    </source>
</evidence>
<evidence type="ECO:0000256" key="9">
    <source>
        <dbReference type="ARBA" id="ARBA00022842"/>
    </source>
</evidence>
<evidence type="ECO:0000256" key="2">
    <source>
        <dbReference type="ARBA" id="ARBA00005983"/>
    </source>
</evidence>
<keyword evidence="15" id="KW-1185">Reference proteome</keyword>
<evidence type="ECO:0000256" key="6">
    <source>
        <dbReference type="ARBA" id="ARBA00022741"/>
    </source>
</evidence>
<keyword evidence="8" id="KW-0067">ATP-binding</keyword>
<evidence type="ECO:0000256" key="5">
    <source>
        <dbReference type="ARBA" id="ARBA00022723"/>
    </source>
</evidence>
<evidence type="ECO:0000256" key="11">
    <source>
        <dbReference type="ARBA" id="ARBA00023209"/>
    </source>
</evidence>
<evidence type="ECO:0000256" key="12">
    <source>
        <dbReference type="ARBA" id="ARBA00023264"/>
    </source>
</evidence>
<dbReference type="InterPro" id="IPR001206">
    <property type="entry name" value="Diacylglycerol_kinase_cat_dom"/>
</dbReference>
<evidence type="ECO:0000256" key="10">
    <source>
        <dbReference type="ARBA" id="ARBA00023098"/>
    </source>
</evidence>
<dbReference type="NCBIfam" id="TIGR00147">
    <property type="entry name" value="YegS/Rv2252/BmrU family lipid kinase"/>
    <property type="match status" value="1"/>
</dbReference>
<dbReference type="InterPro" id="IPR016064">
    <property type="entry name" value="NAD/diacylglycerol_kinase_sf"/>
</dbReference>
<keyword evidence="10" id="KW-0443">Lipid metabolism</keyword>
<organism evidence="14 15">
    <name type="scientific">Orlajensenia leifsoniae</name>
    <dbReference type="NCBI Taxonomy" id="2561933"/>
    <lineage>
        <taxon>Bacteria</taxon>
        <taxon>Bacillati</taxon>
        <taxon>Actinomycetota</taxon>
        <taxon>Actinomycetes</taxon>
        <taxon>Micrococcales</taxon>
        <taxon>Microbacteriaceae</taxon>
        <taxon>Orlajensenia</taxon>
    </lineage>
</organism>
<feature type="domain" description="DAGKc" evidence="13">
    <location>
        <begin position="4"/>
        <end position="138"/>
    </location>
</feature>
<dbReference type="InterPro" id="IPR005218">
    <property type="entry name" value="Diacylglycerol/lipid_kinase"/>
</dbReference>
<dbReference type="PANTHER" id="PTHR12358:SF106">
    <property type="entry name" value="LIPID KINASE YEGS"/>
    <property type="match status" value="1"/>
</dbReference>
<dbReference type="AlphaFoldDB" id="A0A4Y9R473"/>
<evidence type="ECO:0000259" key="13">
    <source>
        <dbReference type="PROSITE" id="PS50146"/>
    </source>
</evidence>
<dbReference type="Pfam" id="PF19279">
    <property type="entry name" value="YegS_C"/>
    <property type="match status" value="1"/>
</dbReference>
<comment type="caution">
    <text evidence="14">The sequence shown here is derived from an EMBL/GenBank/DDBJ whole genome shotgun (WGS) entry which is preliminary data.</text>
</comment>
<keyword evidence="7 14" id="KW-0418">Kinase</keyword>
<dbReference type="EMBL" id="SPQZ01000002">
    <property type="protein sequence ID" value="TFV99391.1"/>
    <property type="molecule type" value="Genomic_DNA"/>
</dbReference>
<evidence type="ECO:0000256" key="1">
    <source>
        <dbReference type="ARBA" id="ARBA00001946"/>
    </source>
</evidence>
<evidence type="ECO:0000313" key="15">
    <source>
        <dbReference type="Proteomes" id="UP000298127"/>
    </source>
</evidence>
<evidence type="ECO:0000256" key="8">
    <source>
        <dbReference type="ARBA" id="ARBA00022840"/>
    </source>
</evidence>
<keyword evidence="3" id="KW-0444">Lipid biosynthesis</keyword>
<evidence type="ECO:0000256" key="4">
    <source>
        <dbReference type="ARBA" id="ARBA00022679"/>
    </source>
</evidence>
<proteinExistence type="inferred from homology"/>
<dbReference type="GO" id="GO:0046872">
    <property type="term" value="F:metal ion binding"/>
    <property type="evidence" value="ECO:0007669"/>
    <property type="project" value="UniProtKB-KW"/>
</dbReference>
<dbReference type="GO" id="GO:0005886">
    <property type="term" value="C:plasma membrane"/>
    <property type="evidence" value="ECO:0007669"/>
    <property type="project" value="TreeGrafter"/>
</dbReference>
<protein>
    <submittedName>
        <fullName evidence="14">YegS/Rv2252/BmrU family lipid kinase</fullName>
    </submittedName>
</protein>
<dbReference type="GO" id="GO:0004143">
    <property type="term" value="F:ATP-dependent diacylglycerol kinase activity"/>
    <property type="evidence" value="ECO:0007669"/>
    <property type="project" value="TreeGrafter"/>
</dbReference>
<dbReference type="Proteomes" id="UP000298127">
    <property type="component" value="Unassembled WGS sequence"/>
</dbReference>
<evidence type="ECO:0000313" key="14">
    <source>
        <dbReference type="EMBL" id="TFV99391.1"/>
    </source>
</evidence>
<reference evidence="14 15" key="1">
    <citation type="journal article" date="2018" name="J. Microbiol.">
        <title>Leifsonia flava sp. nov., a novel actinobacterium isolated from the rhizosphere of Aquilegia viridiflora.</title>
        <authorList>
            <person name="Cai Y."/>
            <person name="Tao W.Z."/>
            <person name="Ma Y.J."/>
            <person name="Cheng J."/>
            <person name="Zhang M.Y."/>
            <person name="Zhang Y.X."/>
        </authorList>
    </citation>
    <scope>NUCLEOTIDE SEQUENCE [LARGE SCALE GENOMIC DNA]</scope>
    <source>
        <strain evidence="14 15">SYP-B2174</strain>
    </source>
</reference>
<keyword evidence="11" id="KW-0594">Phospholipid biosynthesis</keyword>
<dbReference type="Gene3D" id="2.60.200.40">
    <property type="match status" value="1"/>
</dbReference>
<keyword evidence="6" id="KW-0547">Nucleotide-binding</keyword>
<keyword evidence="12" id="KW-1208">Phospholipid metabolism</keyword>
<sequence length="302" mass="31814">MSAASALRITVAINPNASFGHNREVGPRVVEALIEAGHDIAMLREPNFELLRREAAHAVEAGTDALVVVGGDGMVSLGTNLVAGTAIPLGIVAAGTGNDMARGLGLPVGDTDAAIRTLLGSLHREPRVIDAARVRHGALTTWYAGVLSAGFDAVVNERANTMTRPRGSSRYILALLRELLTLKPVSYTLTIDGVVREVEGMLVSIANNVSLGGGMRVAPDALLDDGLLDVFIVKKLSRLEFIRVFPKVFSGTHTTHPAVEIVRATSVRIETDTAIVAYADGERVGPMPVDIAVVPGALHMLV</sequence>
<comment type="similarity">
    <text evidence="2">Belongs to the diacylglycerol/lipid kinase family.</text>
</comment>